<protein>
    <submittedName>
        <fullName evidence="2">Reverse transcriptase</fullName>
    </submittedName>
</protein>
<feature type="compositionally biased region" description="Low complexity" evidence="1">
    <location>
        <begin position="412"/>
        <end position="434"/>
    </location>
</feature>
<dbReference type="InterPro" id="IPR021109">
    <property type="entry name" value="Peptidase_aspartic_dom_sf"/>
</dbReference>
<proteinExistence type="predicted"/>
<dbReference type="VEuPathDB" id="FungiDB:PDIP_59890"/>
<dbReference type="RefSeq" id="XP_065956591.1">
    <property type="nucleotide sequence ID" value="XM_066101508.1"/>
</dbReference>
<dbReference type="EMBL" id="CP060775">
    <property type="protein sequence ID" value="QQK43065.1"/>
    <property type="molecule type" value="Genomic_DNA"/>
</dbReference>
<keyword evidence="2" id="KW-0808">Transferase</keyword>
<name>A0A7T6XL00_PENDI</name>
<dbReference type="Gene3D" id="2.40.70.10">
    <property type="entry name" value="Acid Proteases"/>
    <property type="match status" value="1"/>
</dbReference>
<evidence type="ECO:0000256" key="1">
    <source>
        <dbReference type="SAM" id="MobiDB-lite"/>
    </source>
</evidence>
<feature type="region of interest" description="Disordered" evidence="1">
    <location>
        <begin position="406"/>
        <end position="434"/>
    </location>
</feature>
<feature type="compositionally biased region" description="Polar residues" evidence="1">
    <location>
        <begin position="322"/>
        <end position="343"/>
    </location>
</feature>
<sequence length="897" mass="100684">MDDDIRIIKQRTYYTQQLYKVLWLGIPYGYRIFRSLSPWVTSGRRLTTPLAPMQGTQQDVPQGPSSNITLSRAELHEILDDALTRARTREVDNVRAIVDEVITARRDDIRGPPGRDGQDAPHSTAHWKTDDVGYFTPDPTSDVHVRTLRGTMCYTNVYAFINLLKALIPLKSEEVVRANLPSCLREAAARWYSAELSDEERQDLSVRSLELGWFATLERRFKPRATEAIVKVMAPSSVYSWRDVRAGRSVTEWAQNMLRDAQAAEITGTTTVLRLVWTRLEPALQRDIREPSPATTISQFMADLDLRYGQWYEMSQRAGPMQRQTQPQSVRYQGQQHQPQYNPRNAGYAYGRGQQANQLPFRPRDTQTDNRQLMWNSIPNVQRQSQQQFPRNAYQPPSNVPQIQAQRTSYVPPQQQQPQGAYQPRQQQPQGQTNQAGQLLLSDKPWNQAGYSNTGYVARQPRARPAAAYQAEPQEVAPPDESLPAFYDGQHFYDPHNDAYYVDEEYNSHAEYPEEDPQAYWQAPPFQDNEDDHDQPCYSVTEDLTPTATCLHCSAAFLSNNKLHAHLKDCASRHTAAAVDDTTVAYYISQQEGTETDALPPDLPIIRSDRARATQPGKAYKSWRYASTVVGLIDQHKLLVACLDTGCVMTIIDADLAKSLGIPLQKCIPVPVAGIGSRHLSSAFVSFDAFFRGADNAACIRIEAHLVENLKAKLLIGMDVIGHEGFRLDFDAKTVKIPSCMGLEIPISTHAKPHHAAQRAVYAAEHVLIPPRSIVVIAKLHFTHLVEANFAWVQAVNDTPDPISLRRRDRIGTLYEADMPMACAVEPIVAELGRSTTETDFDTNANPPNEGLRHAQDDGIQLNNGITLWAGFTAFPSSTTDGTFDVIRCLGQSAYCG</sequence>
<keyword evidence="2" id="KW-0548">Nucleotidyltransferase</keyword>
<gene>
    <name evidence="2" type="ORF">Pdw03_6966</name>
</gene>
<keyword evidence="2" id="KW-0695">RNA-directed DNA polymerase</keyword>
<evidence type="ECO:0000313" key="3">
    <source>
        <dbReference type="Proteomes" id="UP000595662"/>
    </source>
</evidence>
<evidence type="ECO:0000313" key="2">
    <source>
        <dbReference type="EMBL" id="QQK43065.1"/>
    </source>
</evidence>
<organism evidence="2 3">
    <name type="scientific">Penicillium digitatum</name>
    <name type="common">Green mold</name>
    <dbReference type="NCBI Taxonomy" id="36651"/>
    <lineage>
        <taxon>Eukaryota</taxon>
        <taxon>Fungi</taxon>
        <taxon>Dikarya</taxon>
        <taxon>Ascomycota</taxon>
        <taxon>Pezizomycotina</taxon>
        <taxon>Eurotiomycetes</taxon>
        <taxon>Eurotiomycetidae</taxon>
        <taxon>Eurotiales</taxon>
        <taxon>Aspergillaceae</taxon>
        <taxon>Penicillium</taxon>
    </lineage>
</organism>
<dbReference type="Proteomes" id="UP000595662">
    <property type="component" value="Chromosome 2"/>
</dbReference>
<feature type="region of interest" description="Disordered" evidence="1">
    <location>
        <begin position="317"/>
        <end position="350"/>
    </location>
</feature>
<dbReference type="CDD" id="cd00303">
    <property type="entry name" value="retropepsin_like"/>
    <property type="match status" value="1"/>
</dbReference>
<dbReference type="AlphaFoldDB" id="A0A7T6XL00"/>
<feature type="region of interest" description="Disordered" evidence="1">
    <location>
        <begin position="107"/>
        <end position="131"/>
    </location>
</feature>
<dbReference type="GO" id="GO:0003964">
    <property type="term" value="F:RNA-directed DNA polymerase activity"/>
    <property type="evidence" value="ECO:0007669"/>
    <property type="project" value="UniProtKB-KW"/>
</dbReference>
<dbReference type="GeneID" id="90952914"/>
<accession>A0A7T6XL00</accession>
<reference evidence="2 3" key="1">
    <citation type="submission" date="2020-08" db="EMBL/GenBank/DDBJ databases">
        <title>The completed genome sequence of the pathogenic ascomycete fungus Penicillium digitatum.</title>
        <authorList>
            <person name="Wang M."/>
        </authorList>
    </citation>
    <scope>NUCLEOTIDE SEQUENCE [LARGE SCALE GENOMIC DNA]</scope>
    <source>
        <strain evidence="2 3">PdW03</strain>
    </source>
</reference>